<comment type="caution">
    <text evidence="4">The sequence shown here is derived from an EMBL/GenBank/DDBJ whole genome shotgun (WGS) entry which is preliminary data.</text>
</comment>
<evidence type="ECO:0000313" key="4">
    <source>
        <dbReference type="EMBL" id="RXR06322.1"/>
    </source>
</evidence>
<reference evidence="4 5" key="1">
    <citation type="submission" date="2019-01" db="EMBL/GenBank/DDBJ databases">
        <title>Pseudoxanthomonas composti sp. nov., isolated from compost.</title>
        <authorList>
            <person name="Yang G."/>
        </authorList>
    </citation>
    <scope>NUCLEOTIDE SEQUENCE [LARGE SCALE GENOMIC DNA]</scope>
    <source>
        <strain evidence="4 5">GSS15</strain>
    </source>
</reference>
<proteinExistence type="predicted"/>
<keyword evidence="1 4" id="KW-0378">Hydrolase</keyword>
<organism evidence="4 5">
    <name type="scientific">Pseudoxanthomonas composti</name>
    <dbReference type="NCBI Taxonomy" id="2137479"/>
    <lineage>
        <taxon>Bacteria</taxon>
        <taxon>Pseudomonadati</taxon>
        <taxon>Pseudomonadota</taxon>
        <taxon>Gammaproteobacteria</taxon>
        <taxon>Lysobacterales</taxon>
        <taxon>Lysobacteraceae</taxon>
        <taxon>Pseudoxanthomonas</taxon>
    </lineage>
</organism>
<keyword evidence="2" id="KW-0732">Signal</keyword>
<dbReference type="InterPro" id="IPR049492">
    <property type="entry name" value="BD-FAE-like_dom"/>
</dbReference>
<dbReference type="Gene3D" id="3.40.50.1820">
    <property type="entry name" value="alpha/beta hydrolase"/>
    <property type="match status" value="1"/>
</dbReference>
<name>A0A4Q1JVN4_9GAMM</name>
<dbReference type="PANTHER" id="PTHR48081:SF6">
    <property type="entry name" value="PEPTIDASE S9 PROLYL OLIGOPEPTIDASE CATALYTIC DOMAIN-CONTAINING PROTEIN"/>
    <property type="match status" value="1"/>
</dbReference>
<feature type="signal peptide" evidence="2">
    <location>
        <begin position="1"/>
        <end position="17"/>
    </location>
</feature>
<dbReference type="InterPro" id="IPR050300">
    <property type="entry name" value="GDXG_lipolytic_enzyme"/>
</dbReference>
<dbReference type="PANTHER" id="PTHR48081">
    <property type="entry name" value="AB HYDROLASE SUPERFAMILY PROTEIN C4A8.06C"/>
    <property type="match status" value="1"/>
</dbReference>
<feature type="chain" id="PRO_5021011372" evidence="2">
    <location>
        <begin position="18"/>
        <end position="334"/>
    </location>
</feature>
<accession>A0A4Q1JVN4</accession>
<keyword evidence="5" id="KW-1185">Reference proteome</keyword>
<feature type="domain" description="BD-FAE-like" evidence="3">
    <location>
        <begin position="91"/>
        <end position="278"/>
    </location>
</feature>
<dbReference type="SUPFAM" id="SSF53474">
    <property type="entry name" value="alpha/beta-Hydrolases"/>
    <property type="match status" value="1"/>
</dbReference>
<dbReference type="OrthoDB" id="9771666at2"/>
<dbReference type="EMBL" id="SAWZ01000003">
    <property type="protein sequence ID" value="RXR06322.1"/>
    <property type="molecule type" value="Genomic_DNA"/>
</dbReference>
<dbReference type="RefSeq" id="WP_129470429.1">
    <property type="nucleotide sequence ID" value="NZ_SAWZ01000003.1"/>
</dbReference>
<evidence type="ECO:0000256" key="1">
    <source>
        <dbReference type="ARBA" id="ARBA00022801"/>
    </source>
</evidence>
<sequence>MQRWKACVAAAMWLAWAGGNVVRAEAPPPVAESERVMLWPGELTPGEHARPGSERIVERSADPMRSDRYMDRIARPHLVVHRPARPDGSALLVIPGGGYTRVVLDKEGTALVPAFAGAGGVTLFVLRYRLPGEGHAQAAQVSLADAQRALRLIRAHAADYAIDPARVGVMGFSAGGHLAAMLATQHARTVYAAVDAADTLSARPDLQLLVYPVIAMQGQAAHAGSRRRLLGEAPSEAAVRAASPQAWVQAQSPPAFLLHAQDDAAVPVANSLLYAQALLQAGVSTELHVFPRGGHGFGVRGTEGLTAAAWPQLALDWMRWQYAQRAKPQTENTP</sequence>
<dbReference type="AlphaFoldDB" id="A0A4Q1JVN4"/>
<dbReference type="Proteomes" id="UP000289784">
    <property type="component" value="Unassembled WGS sequence"/>
</dbReference>
<dbReference type="Pfam" id="PF20434">
    <property type="entry name" value="BD-FAE"/>
    <property type="match status" value="1"/>
</dbReference>
<evidence type="ECO:0000256" key="2">
    <source>
        <dbReference type="SAM" id="SignalP"/>
    </source>
</evidence>
<evidence type="ECO:0000259" key="3">
    <source>
        <dbReference type="Pfam" id="PF20434"/>
    </source>
</evidence>
<evidence type="ECO:0000313" key="5">
    <source>
        <dbReference type="Proteomes" id="UP000289784"/>
    </source>
</evidence>
<gene>
    <name evidence="4" type="ORF">EPA99_06590</name>
</gene>
<dbReference type="GO" id="GO:0016787">
    <property type="term" value="F:hydrolase activity"/>
    <property type="evidence" value="ECO:0007669"/>
    <property type="project" value="UniProtKB-KW"/>
</dbReference>
<dbReference type="InterPro" id="IPR029058">
    <property type="entry name" value="AB_hydrolase_fold"/>
</dbReference>
<protein>
    <submittedName>
        <fullName evidence="4">Alpha/beta hydrolase</fullName>
    </submittedName>
</protein>